<feature type="region of interest" description="Disordered" evidence="1">
    <location>
        <begin position="1"/>
        <end position="29"/>
    </location>
</feature>
<dbReference type="Proteomes" id="UP000438429">
    <property type="component" value="Unassembled WGS sequence"/>
</dbReference>
<sequence>MRSVCRREEEEEEEDAISPTQSPHDAVAAAADSWIRAQQHHTGCALGRAVPCRAVRTHRRRLTLHT</sequence>
<comment type="caution">
    <text evidence="2">The sequence shown here is derived from an EMBL/GenBank/DDBJ whole genome shotgun (WGS) entry which is preliminary data.</text>
</comment>
<proteinExistence type="predicted"/>
<evidence type="ECO:0000313" key="2">
    <source>
        <dbReference type="EMBL" id="KAF0031723.1"/>
    </source>
</evidence>
<dbReference type="AlphaFoldDB" id="A0A6A4SC31"/>
<name>A0A6A4SC31_SCOMX</name>
<dbReference type="EMBL" id="VEVO01000014">
    <property type="protein sequence ID" value="KAF0031723.1"/>
    <property type="molecule type" value="Genomic_DNA"/>
</dbReference>
<evidence type="ECO:0000313" key="3">
    <source>
        <dbReference type="Proteomes" id="UP000438429"/>
    </source>
</evidence>
<organism evidence="2 3">
    <name type="scientific">Scophthalmus maximus</name>
    <name type="common">Turbot</name>
    <name type="synonym">Psetta maxima</name>
    <dbReference type="NCBI Taxonomy" id="52904"/>
    <lineage>
        <taxon>Eukaryota</taxon>
        <taxon>Metazoa</taxon>
        <taxon>Chordata</taxon>
        <taxon>Craniata</taxon>
        <taxon>Vertebrata</taxon>
        <taxon>Euteleostomi</taxon>
        <taxon>Actinopterygii</taxon>
        <taxon>Neopterygii</taxon>
        <taxon>Teleostei</taxon>
        <taxon>Neoteleostei</taxon>
        <taxon>Acanthomorphata</taxon>
        <taxon>Carangaria</taxon>
        <taxon>Pleuronectiformes</taxon>
        <taxon>Pleuronectoidei</taxon>
        <taxon>Scophthalmidae</taxon>
        <taxon>Scophthalmus</taxon>
    </lineage>
</organism>
<accession>A0A6A4SC31</accession>
<evidence type="ECO:0000256" key="1">
    <source>
        <dbReference type="SAM" id="MobiDB-lite"/>
    </source>
</evidence>
<protein>
    <submittedName>
        <fullName evidence="2">Uncharacterized protein</fullName>
    </submittedName>
</protein>
<gene>
    <name evidence="2" type="ORF">F2P81_016278</name>
</gene>
<reference evidence="2 3" key="1">
    <citation type="submission" date="2019-06" db="EMBL/GenBank/DDBJ databases">
        <title>Draft genomes of female and male turbot (Scophthalmus maximus).</title>
        <authorList>
            <person name="Xu H."/>
            <person name="Xu X.-W."/>
            <person name="Shao C."/>
            <person name="Chen S."/>
        </authorList>
    </citation>
    <scope>NUCLEOTIDE SEQUENCE [LARGE SCALE GENOMIC DNA]</scope>
    <source>
        <strain evidence="2">Ysfricsl-2016a</strain>
        <tissue evidence="2">Blood</tissue>
    </source>
</reference>